<organism evidence="1 2">
    <name type="scientific">Parabacteroides distasonis</name>
    <dbReference type="NCBI Taxonomy" id="823"/>
    <lineage>
        <taxon>Bacteria</taxon>
        <taxon>Pseudomonadati</taxon>
        <taxon>Bacteroidota</taxon>
        <taxon>Bacteroidia</taxon>
        <taxon>Bacteroidales</taxon>
        <taxon>Tannerellaceae</taxon>
        <taxon>Parabacteroides</taxon>
    </lineage>
</organism>
<dbReference type="EMBL" id="CP120353">
    <property type="protein sequence ID" value="WET63327.1"/>
    <property type="molecule type" value="Genomic_DNA"/>
</dbReference>
<dbReference type="GO" id="GO:0031179">
    <property type="term" value="P:peptide modification"/>
    <property type="evidence" value="ECO:0007669"/>
    <property type="project" value="InterPro"/>
</dbReference>
<dbReference type="AlphaFoldDB" id="A0AAX3QKB4"/>
<dbReference type="Proteomes" id="UP001221009">
    <property type="component" value="Chromosome"/>
</dbReference>
<dbReference type="RefSeq" id="WP_122378770.1">
    <property type="nucleotide sequence ID" value="NZ_CP120353.1"/>
</dbReference>
<accession>A0AAX3QKB4</accession>
<protein>
    <submittedName>
        <fullName evidence="1">Lanthionine synthetase LanC family protein</fullName>
    </submittedName>
</protein>
<dbReference type="SUPFAM" id="SSF158745">
    <property type="entry name" value="LanC-like"/>
    <property type="match status" value="1"/>
</dbReference>
<evidence type="ECO:0000313" key="1">
    <source>
        <dbReference type="EMBL" id="WET63327.1"/>
    </source>
</evidence>
<evidence type="ECO:0000313" key="2">
    <source>
        <dbReference type="Proteomes" id="UP001221009"/>
    </source>
</evidence>
<dbReference type="InterPro" id="IPR007822">
    <property type="entry name" value="LANC-like"/>
</dbReference>
<dbReference type="Gene3D" id="1.50.10.20">
    <property type="match status" value="1"/>
</dbReference>
<sequence>MTSKTEIEYDLQKTSDILILNGTLTESPGLIHGKTGIAIFFFHYSQYTKNMLFADYAMDIIYEIQNQIHSNSLANYENGIAGIGVGIDYLIQNNFLTSEDDIYEDIDERMYRAVMYDPWQSFNMYDGLTGYGRYWIMRLGYQSPSKYAKECLTHIIIKIKDNLSNISPDEQTDIYCFLHDLQKTSSFSNCTDILKQCYKWDLFSSKHINRYFPHLKNHIIGNKARIIKYYNYFTNPQHNDNINNNFYLDTEISPKSMGILDGFAGKGLLQLTTLNSLNTRWMQLL</sequence>
<reference evidence="1" key="1">
    <citation type="submission" date="2023-03" db="EMBL/GenBank/DDBJ databases">
        <title>Parabacteroides distasonis, a bacteria resistant against UC.</title>
        <authorList>
            <person name="Dai W."/>
        </authorList>
    </citation>
    <scope>NUCLEOTIDE SEQUENCE</scope>
    <source>
        <strain evidence="1">F1-28</strain>
    </source>
</reference>
<proteinExistence type="predicted"/>
<dbReference type="Pfam" id="PF05147">
    <property type="entry name" value="LANC_like"/>
    <property type="match status" value="1"/>
</dbReference>
<name>A0AAX3QKB4_PARDI</name>
<gene>
    <name evidence="1" type="ORF">P2T59_16710</name>
</gene>